<dbReference type="AlphaFoldDB" id="A0A482WPX7"/>
<proteinExistence type="predicted"/>
<evidence type="ECO:0000313" key="2">
    <source>
        <dbReference type="EMBL" id="RZF35336.1"/>
    </source>
</evidence>
<dbReference type="EMBL" id="QKKF02028860">
    <property type="protein sequence ID" value="RZF35336.1"/>
    <property type="molecule type" value="Genomic_DNA"/>
</dbReference>
<dbReference type="InterPro" id="IPR005055">
    <property type="entry name" value="A10/PebIII"/>
</dbReference>
<keyword evidence="3" id="KW-1185">Reference proteome</keyword>
<feature type="signal peptide" evidence="1">
    <location>
        <begin position="1"/>
        <end position="19"/>
    </location>
</feature>
<dbReference type="Pfam" id="PF03392">
    <property type="entry name" value="OS-D"/>
    <property type="match status" value="1"/>
</dbReference>
<dbReference type="Proteomes" id="UP000291343">
    <property type="component" value="Unassembled WGS sequence"/>
</dbReference>
<feature type="chain" id="PRO_5019865789" evidence="1">
    <location>
        <begin position="20"/>
        <end position="149"/>
    </location>
</feature>
<dbReference type="InterPro" id="IPR036682">
    <property type="entry name" value="OS_D_A10/PebIII_sf"/>
</dbReference>
<sequence>MKFLYFAVFGCALVIFTSAMPPSTAYSTMYDHINVDNILKNDILFNQYFTCLTKKAGCTPEGELLAAAIPDALATSCAKCSDEQKATAEKVMQYLYFNKRDQFEELATIYDPKGVFLEYYFIDDYMIHGSWLPGFQSLTSSTQTVTTEN</sequence>
<dbReference type="PANTHER" id="PTHR11257">
    <property type="entry name" value="CHEMOSENSORY PROTEIN-RELATED"/>
    <property type="match status" value="1"/>
</dbReference>
<keyword evidence="1" id="KW-0732">Signal</keyword>
<accession>A0A482WPX7</accession>
<dbReference type="SMR" id="A0A482WPX7"/>
<comment type="caution">
    <text evidence="2">The sequence shown here is derived from an EMBL/GenBank/DDBJ whole genome shotgun (WGS) entry which is preliminary data.</text>
</comment>
<evidence type="ECO:0000256" key="1">
    <source>
        <dbReference type="SAM" id="SignalP"/>
    </source>
</evidence>
<protein>
    <submittedName>
        <fullName evidence="2">Uncharacterized protein</fullName>
    </submittedName>
</protein>
<dbReference type="PANTHER" id="PTHR11257:SF12">
    <property type="entry name" value="EJACULATORY BULB-SPECIFIC PROTEIN 3-RELATED"/>
    <property type="match status" value="1"/>
</dbReference>
<dbReference type="SUPFAM" id="SSF100910">
    <property type="entry name" value="Chemosensory protein Csp2"/>
    <property type="match status" value="1"/>
</dbReference>
<reference evidence="2 3" key="1">
    <citation type="journal article" date="2017" name="Gigascience">
        <title>Genome sequence of the small brown planthopper, Laodelphax striatellus.</title>
        <authorList>
            <person name="Zhu J."/>
            <person name="Jiang F."/>
            <person name="Wang X."/>
            <person name="Yang P."/>
            <person name="Bao Y."/>
            <person name="Zhao W."/>
            <person name="Wang W."/>
            <person name="Lu H."/>
            <person name="Wang Q."/>
            <person name="Cui N."/>
            <person name="Li J."/>
            <person name="Chen X."/>
            <person name="Luo L."/>
            <person name="Yu J."/>
            <person name="Kang L."/>
            <person name="Cui F."/>
        </authorList>
    </citation>
    <scope>NUCLEOTIDE SEQUENCE [LARGE SCALE GENOMIC DNA]</scope>
    <source>
        <strain evidence="2">Lst14</strain>
    </source>
</reference>
<evidence type="ECO:0000313" key="3">
    <source>
        <dbReference type="Proteomes" id="UP000291343"/>
    </source>
</evidence>
<gene>
    <name evidence="2" type="ORF">LSTR_LSTR003776</name>
</gene>
<dbReference type="InParanoid" id="A0A482WPX7"/>
<dbReference type="OrthoDB" id="6344725at2759"/>
<dbReference type="Gene3D" id="1.10.2080.10">
    <property type="entry name" value="Insect odorant-binding protein A10/Ejaculatory bulb-specific protein 3"/>
    <property type="match status" value="1"/>
</dbReference>
<name>A0A482WPX7_LAOST</name>
<organism evidence="2 3">
    <name type="scientific">Laodelphax striatellus</name>
    <name type="common">Small brown planthopper</name>
    <name type="synonym">Delphax striatella</name>
    <dbReference type="NCBI Taxonomy" id="195883"/>
    <lineage>
        <taxon>Eukaryota</taxon>
        <taxon>Metazoa</taxon>
        <taxon>Ecdysozoa</taxon>
        <taxon>Arthropoda</taxon>
        <taxon>Hexapoda</taxon>
        <taxon>Insecta</taxon>
        <taxon>Pterygota</taxon>
        <taxon>Neoptera</taxon>
        <taxon>Paraneoptera</taxon>
        <taxon>Hemiptera</taxon>
        <taxon>Auchenorrhyncha</taxon>
        <taxon>Fulgoroidea</taxon>
        <taxon>Delphacidae</taxon>
        <taxon>Criomorphinae</taxon>
        <taxon>Laodelphax</taxon>
    </lineage>
</organism>